<keyword evidence="4" id="KW-0488">Methylation</keyword>
<evidence type="ECO:0000256" key="5">
    <source>
        <dbReference type="ARBA" id="ARBA00023136"/>
    </source>
</evidence>
<dbReference type="InterPro" id="IPR040015">
    <property type="entry name" value="UBL3-like"/>
</dbReference>
<dbReference type="AlphaFoldDB" id="A0A9Q0KDQ2"/>
<keyword evidence="3 8" id="KW-1003">Cell membrane</keyword>
<keyword evidence="7" id="KW-0636">Prenylation</keyword>
<comment type="function">
    <text evidence="1 8">May serve as docking site to facilitate the association of other proteins to the plasma membrane.</text>
</comment>
<dbReference type="CDD" id="cd01814">
    <property type="entry name" value="Ubl_MUBs_plant"/>
    <property type="match status" value="1"/>
</dbReference>
<dbReference type="Proteomes" id="UP001141806">
    <property type="component" value="Unassembled WGS sequence"/>
</dbReference>
<gene>
    <name evidence="10" type="ORF">NE237_015273</name>
</gene>
<evidence type="ECO:0000256" key="3">
    <source>
        <dbReference type="ARBA" id="ARBA00022475"/>
    </source>
</evidence>
<evidence type="ECO:0000259" key="9">
    <source>
        <dbReference type="PROSITE" id="PS50053"/>
    </source>
</evidence>
<evidence type="ECO:0000256" key="4">
    <source>
        <dbReference type="ARBA" id="ARBA00022481"/>
    </source>
</evidence>
<accession>A0A9Q0KDQ2</accession>
<dbReference type="InterPro" id="IPR029071">
    <property type="entry name" value="Ubiquitin-like_domsf"/>
</dbReference>
<comment type="caution">
    <text evidence="10">The sequence shown here is derived from an EMBL/GenBank/DDBJ whole genome shotgun (WGS) entry which is preliminary data.</text>
</comment>
<evidence type="ECO:0000313" key="11">
    <source>
        <dbReference type="Proteomes" id="UP001141806"/>
    </source>
</evidence>
<dbReference type="InterPro" id="IPR039540">
    <property type="entry name" value="UBL3-like_ubiquitin_dom"/>
</dbReference>
<feature type="domain" description="Ubiquitin-like" evidence="9">
    <location>
        <begin position="8"/>
        <end position="76"/>
    </location>
</feature>
<dbReference type="InterPro" id="IPR000626">
    <property type="entry name" value="Ubiquitin-like_dom"/>
</dbReference>
<organism evidence="10 11">
    <name type="scientific">Protea cynaroides</name>
    <dbReference type="NCBI Taxonomy" id="273540"/>
    <lineage>
        <taxon>Eukaryota</taxon>
        <taxon>Viridiplantae</taxon>
        <taxon>Streptophyta</taxon>
        <taxon>Embryophyta</taxon>
        <taxon>Tracheophyta</taxon>
        <taxon>Spermatophyta</taxon>
        <taxon>Magnoliopsida</taxon>
        <taxon>Proteales</taxon>
        <taxon>Proteaceae</taxon>
        <taxon>Protea</taxon>
    </lineage>
</organism>
<keyword evidence="11" id="KW-1185">Reference proteome</keyword>
<dbReference type="EMBL" id="JAMYWD010000006">
    <property type="protein sequence ID" value="KAJ4968572.1"/>
    <property type="molecule type" value="Genomic_DNA"/>
</dbReference>
<dbReference type="OrthoDB" id="1043111at2759"/>
<evidence type="ECO:0000256" key="6">
    <source>
        <dbReference type="ARBA" id="ARBA00023288"/>
    </source>
</evidence>
<comment type="subcellular location">
    <subcellularLocation>
        <location evidence="2">Cell membrane</location>
        <topology evidence="2">Lipid-anchor</topology>
    </subcellularLocation>
</comment>
<evidence type="ECO:0000256" key="2">
    <source>
        <dbReference type="ARBA" id="ARBA00004193"/>
    </source>
</evidence>
<dbReference type="PIRSF" id="PIRSF032572">
    <property type="entry name" value="MUB"/>
    <property type="match status" value="1"/>
</dbReference>
<protein>
    <recommendedName>
        <fullName evidence="8">Membrane-anchored ubiquitin-fold protein</fullName>
    </recommendedName>
</protein>
<evidence type="ECO:0000256" key="7">
    <source>
        <dbReference type="ARBA" id="ARBA00023289"/>
    </source>
</evidence>
<keyword evidence="6" id="KW-0449">Lipoprotein</keyword>
<dbReference type="PANTHER" id="PTHR13169:SF12">
    <property type="entry name" value="MEMBRANE-ANCHORED UBIQUITIN-FOLD PROTEIN"/>
    <property type="match status" value="1"/>
</dbReference>
<dbReference type="Pfam" id="PF13881">
    <property type="entry name" value="Rad60-SLD_2"/>
    <property type="match status" value="1"/>
</dbReference>
<dbReference type="Gene3D" id="3.10.20.90">
    <property type="entry name" value="Phosphatidylinositol 3-kinase Catalytic Subunit, Chain A, domain 1"/>
    <property type="match status" value="1"/>
</dbReference>
<proteinExistence type="predicted"/>
<reference evidence="10" key="1">
    <citation type="journal article" date="2023" name="Plant J.">
        <title>The genome of the king protea, Protea cynaroides.</title>
        <authorList>
            <person name="Chang J."/>
            <person name="Duong T.A."/>
            <person name="Schoeman C."/>
            <person name="Ma X."/>
            <person name="Roodt D."/>
            <person name="Barker N."/>
            <person name="Li Z."/>
            <person name="Van de Peer Y."/>
            <person name="Mizrachi E."/>
        </authorList>
    </citation>
    <scope>NUCLEOTIDE SEQUENCE</scope>
    <source>
        <tissue evidence="10">Young leaves</tissue>
    </source>
</reference>
<dbReference type="PANTHER" id="PTHR13169">
    <property type="entry name" value="UBIQUITIN-LIKE PROTEIN 3 HCG-1 PROTEIN"/>
    <property type="match status" value="1"/>
</dbReference>
<name>A0A9Q0KDQ2_9MAGN</name>
<evidence type="ECO:0000313" key="10">
    <source>
        <dbReference type="EMBL" id="KAJ4968572.1"/>
    </source>
</evidence>
<dbReference type="SUPFAM" id="SSF54236">
    <property type="entry name" value="Ubiquitin-like"/>
    <property type="match status" value="1"/>
</dbReference>
<evidence type="ECO:0000256" key="1">
    <source>
        <dbReference type="ARBA" id="ARBA00002929"/>
    </source>
</evidence>
<dbReference type="PROSITE" id="PS50053">
    <property type="entry name" value="UBIQUITIN_2"/>
    <property type="match status" value="1"/>
</dbReference>
<dbReference type="GO" id="GO:0005886">
    <property type="term" value="C:plasma membrane"/>
    <property type="evidence" value="ECO:0007669"/>
    <property type="project" value="UniProtKB-SubCell"/>
</dbReference>
<keyword evidence="5 8" id="KW-0472">Membrane</keyword>
<evidence type="ECO:0000256" key="8">
    <source>
        <dbReference type="PIRNR" id="PIRNR032572"/>
    </source>
</evidence>
<sequence length="114" mass="12665">MSGEEEPIELKFRVYDGTDIGHNHYAASTTIATFKEMLVAEWPRDKEVIPKVANDMKLIYAGKVLENNNTLAESRIVFGELPPGGVTIIHVVVQPSVSKEMPKKNMCPCTCTIM</sequence>
<dbReference type="InterPro" id="IPR017000">
    <property type="entry name" value="MUB"/>
</dbReference>